<dbReference type="AlphaFoldDB" id="A0AA40LRM1"/>
<keyword evidence="2" id="KW-1185">Reference proteome</keyword>
<evidence type="ECO:0000313" key="1">
    <source>
        <dbReference type="EMBL" id="KAK1343155.1"/>
    </source>
</evidence>
<evidence type="ECO:0000313" key="2">
    <source>
        <dbReference type="Proteomes" id="UP001177744"/>
    </source>
</evidence>
<dbReference type="EMBL" id="JAULJE010000005">
    <property type="protein sequence ID" value="KAK1343155.1"/>
    <property type="molecule type" value="Genomic_DNA"/>
</dbReference>
<sequence length="118" mass="13179">MIQGPPLAPALASLAQPARRPCPPPLLLVGACMSLGSVLEISNQDFFQEAKSLIAQHYEKINEDCCGYSESFFIPDEFLESSFKLFRFPILAITRKLKLPFAWTWAVCCGDFAPPEFH</sequence>
<proteinExistence type="predicted"/>
<protein>
    <submittedName>
        <fullName evidence="1">Uncharacterized protein</fullName>
    </submittedName>
</protein>
<reference evidence="1" key="1">
    <citation type="submission" date="2023-06" db="EMBL/GenBank/DDBJ databases">
        <title>Reference genome for the Northern bat (Eptesicus nilssonii), a most northern bat species.</title>
        <authorList>
            <person name="Laine V.N."/>
            <person name="Pulliainen A.T."/>
            <person name="Lilley T.M."/>
        </authorList>
    </citation>
    <scope>NUCLEOTIDE SEQUENCE</scope>
    <source>
        <strain evidence="1">BLF_Eptnil</strain>
        <tissue evidence="1">Kidney</tissue>
    </source>
</reference>
<comment type="caution">
    <text evidence="1">The sequence shown here is derived from an EMBL/GenBank/DDBJ whole genome shotgun (WGS) entry which is preliminary data.</text>
</comment>
<accession>A0AA40LRM1</accession>
<name>A0AA40LRM1_CNENI</name>
<organism evidence="1 2">
    <name type="scientific">Cnephaeus nilssonii</name>
    <name type="common">Northern bat</name>
    <name type="synonym">Eptesicus nilssonii</name>
    <dbReference type="NCBI Taxonomy" id="3371016"/>
    <lineage>
        <taxon>Eukaryota</taxon>
        <taxon>Metazoa</taxon>
        <taxon>Chordata</taxon>
        <taxon>Craniata</taxon>
        <taxon>Vertebrata</taxon>
        <taxon>Euteleostomi</taxon>
        <taxon>Mammalia</taxon>
        <taxon>Eutheria</taxon>
        <taxon>Laurasiatheria</taxon>
        <taxon>Chiroptera</taxon>
        <taxon>Yangochiroptera</taxon>
        <taxon>Vespertilionidae</taxon>
        <taxon>Cnephaeus</taxon>
    </lineage>
</organism>
<dbReference type="Proteomes" id="UP001177744">
    <property type="component" value="Unassembled WGS sequence"/>
</dbReference>
<gene>
    <name evidence="1" type="ORF">QTO34_015930</name>
</gene>